<reference evidence="1 2" key="1">
    <citation type="journal article" date="2017" name="Front. Microbiol.">
        <title>Strong Genomic and Phenotypic Heterogeneity in the Aeromonas sobria Species Complex.</title>
        <authorList>
            <person name="Gauthier J."/>
            <person name="Vincent A.T."/>
            <person name="Charette S.J."/>
            <person name="Derome N."/>
        </authorList>
    </citation>
    <scope>NUCLEOTIDE SEQUENCE [LARGE SCALE GENOMIC DNA]</scope>
    <source>
        <strain evidence="1 2">JF2635</strain>
    </source>
</reference>
<evidence type="ECO:0000313" key="1">
    <source>
        <dbReference type="EMBL" id="PKQ82964.1"/>
    </source>
</evidence>
<dbReference type="RefSeq" id="WP_101315160.1">
    <property type="nucleotide sequence ID" value="NZ_CAWNSS010000001.1"/>
</dbReference>
<dbReference type="AlphaFoldDB" id="A0A2N3J8V1"/>
<comment type="caution">
    <text evidence="1">The sequence shown here is derived from an EMBL/GenBank/DDBJ whole genome shotgun (WGS) entry which is preliminary data.</text>
</comment>
<name>A0A2N3J8V1_AERSO</name>
<protein>
    <submittedName>
        <fullName evidence="1">Uncharacterized protein</fullName>
    </submittedName>
</protein>
<dbReference type="EMBL" id="LJZX01000001">
    <property type="protein sequence ID" value="PKQ82964.1"/>
    <property type="molecule type" value="Genomic_DNA"/>
</dbReference>
<dbReference type="Proteomes" id="UP000233526">
    <property type="component" value="Unassembled WGS sequence"/>
</dbReference>
<sequence>MPGGLSRKRRAKAINVTGLSESKEAFEALPAKIRKQLVAVVNEVARDTRNDMVNRIAADGFNTASVRARIKFDKATVTHDVATLSLDLKKVPFSRVKFASQRTDGTGTRASVWVLRGGKRVQVYGFINPYGKKRRPMIRYQKAGKQRLVMAGGVGLRGWWNDIITEQYLAALQAKLASTFTRTMT</sequence>
<organism evidence="1 2">
    <name type="scientific">Aeromonas sobria</name>
    <dbReference type="NCBI Taxonomy" id="646"/>
    <lineage>
        <taxon>Bacteria</taxon>
        <taxon>Pseudomonadati</taxon>
        <taxon>Pseudomonadota</taxon>
        <taxon>Gammaproteobacteria</taxon>
        <taxon>Aeromonadales</taxon>
        <taxon>Aeromonadaceae</taxon>
        <taxon>Aeromonas</taxon>
    </lineage>
</organism>
<evidence type="ECO:0000313" key="2">
    <source>
        <dbReference type="Proteomes" id="UP000233526"/>
    </source>
</evidence>
<accession>A0A2N3J8V1</accession>
<proteinExistence type="predicted"/>
<gene>
    <name evidence="1" type="ORF">AOX56_00125</name>
</gene>